<proteinExistence type="predicted"/>
<dbReference type="Proteomes" id="UP001178461">
    <property type="component" value="Chromosome 5"/>
</dbReference>
<evidence type="ECO:0000313" key="1">
    <source>
        <dbReference type="EMBL" id="CAI5774518.1"/>
    </source>
</evidence>
<organism evidence="1 2">
    <name type="scientific">Podarcis lilfordi</name>
    <name type="common">Lilford's wall lizard</name>
    <dbReference type="NCBI Taxonomy" id="74358"/>
    <lineage>
        <taxon>Eukaryota</taxon>
        <taxon>Metazoa</taxon>
        <taxon>Chordata</taxon>
        <taxon>Craniata</taxon>
        <taxon>Vertebrata</taxon>
        <taxon>Euteleostomi</taxon>
        <taxon>Lepidosauria</taxon>
        <taxon>Squamata</taxon>
        <taxon>Bifurcata</taxon>
        <taxon>Unidentata</taxon>
        <taxon>Episquamata</taxon>
        <taxon>Laterata</taxon>
        <taxon>Lacertibaenia</taxon>
        <taxon>Lacertidae</taxon>
        <taxon>Podarcis</taxon>
    </lineage>
</organism>
<keyword evidence="2" id="KW-1185">Reference proteome</keyword>
<gene>
    <name evidence="1" type="ORF">PODLI_1B026902</name>
</gene>
<dbReference type="AlphaFoldDB" id="A0AA35P6Y9"/>
<protein>
    <submittedName>
        <fullName evidence="1">Uncharacterized protein</fullName>
    </submittedName>
</protein>
<evidence type="ECO:0000313" key="2">
    <source>
        <dbReference type="Proteomes" id="UP001178461"/>
    </source>
</evidence>
<sequence>MIERWKHVHAGNTQQSAECEKCRGNQTITLLVHCHIKIYNVTALQAYESSKLLDHKMDFPSFKLHGASRC</sequence>
<name>A0AA35P6Y9_9SAUR</name>
<reference evidence="1" key="1">
    <citation type="submission" date="2022-12" db="EMBL/GenBank/DDBJ databases">
        <authorList>
            <person name="Alioto T."/>
            <person name="Alioto T."/>
            <person name="Gomez Garrido J."/>
        </authorList>
    </citation>
    <scope>NUCLEOTIDE SEQUENCE</scope>
</reference>
<accession>A0AA35P6Y9</accession>
<dbReference type="EMBL" id="OX395130">
    <property type="protein sequence ID" value="CAI5774518.1"/>
    <property type="molecule type" value="Genomic_DNA"/>
</dbReference>